<comment type="caution">
    <text evidence="2">The sequence shown here is derived from an EMBL/GenBank/DDBJ whole genome shotgun (WGS) entry which is preliminary data.</text>
</comment>
<accession>A0A8H3A136</accession>
<sequence>MVLPHFPDYEPPRIVRLGADEEQIEPPAGPSHAPPIDVGDRFIPAQPGKSETEKENRTMHNLATIMGRALSVLLQSTLRSLAQTPGPAQPKSKIPSPEKYDGKKGPAAKSFILDCKTYFFSDSSSFPSDHSRISFVLMNLKEGQPKKSGQIYLEKLLDRTYEPILES</sequence>
<name>A0A8H3A136_9AGAM</name>
<protein>
    <submittedName>
        <fullName evidence="2">Uncharacterized protein</fullName>
    </submittedName>
</protein>
<evidence type="ECO:0000313" key="3">
    <source>
        <dbReference type="Proteomes" id="UP000663846"/>
    </source>
</evidence>
<dbReference type="AlphaFoldDB" id="A0A8H3A136"/>
<evidence type="ECO:0000313" key="2">
    <source>
        <dbReference type="EMBL" id="CAE6375206.1"/>
    </source>
</evidence>
<proteinExistence type="predicted"/>
<feature type="region of interest" description="Disordered" evidence="1">
    <location>
        <begin position="21"/>
        <end position="40"/>
    </location>
</feature>
<evidence type="ECO:0000256" key="1">
    <source>
        <dbReference type="SAM" id="MobiDB-lite"/>
    </source>
</evidence>
<organism evidence="2 3">
    <name type="scientific">Rhizoctonia solani</name>
    <dbReference type="NCBI Taxonomy" id="456999"/>
    <lineage>
        <taxon>Eukaryota</taxon>
        <taxon>Fungi</taxon>
        <taxon>Dikarya</taxon>
        <taxon>Basidiomycota</taxon>
        <taxon>Agaricomycotina</taxon>
        <taxon>Agaricomycetes</taxon>
        <taxon>Cantharellales</taxon>
        <taxon>Ceratobasidiaceae</taxon>
        <taxon>Rhizoctonia</taxon>
    </lineage>
</organism>
<feature type="region of interest" description="Disordered" evidence="1">
    <location>
        <begin position="81"/>
        <end position="105"/>
    </location>
</feature>
<dbReference type="EMBL" id="CAJMWS010000171">
    <property type="protein sequence ID" value="CAE6375206.1"/>
    <property type="molecule type" value="Genomic_DNA"/>
</dbReference>
<reference evidence="2" key="1">
    <citation type="submission" date="2021-01" db="EMBL/GenBank/DDBJ databases">
        <authorList>
            <person name="Kaushik A."/>
        </authorList>
    </citation>
    <scope>NUCLEOTIDE SEQUENCE</scope>
    <source>
        <strain evidence="2">AG1-1C</strain>
    </source>
</reference>
<dbReference type="Proteomes" id="UP000663846">
    <property type="component" value="Unassembled WGS sequence"/>
</dbReference>
<gene>
    <name evidence="2" type="ORF">RDB_LOCUS29215</name>
</gene>